<dbReference type="EMBL" id="NRRE01000008">
    <property type="protein sequence ID" value="MBK1695980.1"/>
    <property type="molecule type" value="Genomic_DNA"/>
</dbReference>
<evidence type="ECO:0000256" key="6">
    <source>
        <dbReference type="ARBA" id="ARBA00049024"/>
    </source>
</evidence>
<dbReference type="PANTHER" id="PTHR11063">
    <property type="entry name" value="GLUTAMATE SEMIALDEHYDE DEHYDROGENASE"/>
    <property type="match status" value="1"/>
</dbReference>
<organism evidence="9 10">
    <name type="scientific">Rhodovibrio salinarum</name>
    <dbReference type="NCBI Taxonomy" id="1087"/>
    <lineage>
        <taxon>Bacteria</taxon>
        <taxon>Pseudomonadati</taxon>
        <taxon>Pseudomonadota</taxon>
        <taxon>Alphaproteobacteria</taxon>
        <taxon>Rhodospirillales</taxon>
        <taxon>Rhodovibrionaceae</taxon>
        <taxon>Rhodovibrio</taxon>
    </lineage>
</organism>
<evidence type="ECO:0000256" key="1">
    <source>
        <dbReference type="ARBA" id="ARBA00004985"/>
    </source>
</evidence>
<dbReference type="InterPro" id="IPR015590">
    <property type="entry name" value="Aldehyde_DH_dom"/>
</dbReference>
<gene>
    <name evidence="7" type="primary">proA</name>
    <name evidence="9" type="ORF">CKO21_01795</name>
</gene>
<accession>A0A934UZ48</accession>
<dbReference type="InterPro" id="IPR012134">
    <property type="entry name" value="Glu-5-SA_DH"/>
</dbReference>
<keyword evidence="10" id="KW-1185">Reference proteome</keyword>
<evidence type="ECO:0000256" key="3">
    <source>
        <dbReference type="ARBA" id="ARBA00022650"/>
    </source>
</evidence>
<dbReference type="InterPro" id="IPR016163">
    <property type="entry name" value="Ald_DH_C"/>
</dbReference>
<dbReference type="GO" id="GO:0050661">
    <property type="term" value="F:NADP binding"/>
    <property type="evidence" value="ECO:0007669"/>
    <property type="project" value="InterPro"/>
</dbReference>
<comment type="similarity">
    <text evidence="7">Belongs to the gamma-glutamyl phosphate reductase family.</text>
</comment>
<evidence type="ECO:0000256" key="7">
    <source>
        <dbReference type="HAMAP-Rule" id="MF_00412"/>
    </source>
</evidence>
<keyword evidence="4 7" id="KW-0521">NADP</keyword>
<dbReference type="EC" id="1.2.1.41" evidence="7"/>
<dbReference type="CDD" id="cd07079">
    <property type="entry name" value="ALDH_F18-19_ProA-GPR"/>
    <property type="match status" value="1"/>
</dbReference>
<dbReference type="RefSeq" id="WP_027287666.1">
    <property type="nucleotide sequence ID" value="NZ_NRRE01000008.1"/>
</dbReference>
<dbReference type="InterPro" id="IPR000965">
    <property type="entry name" value="GPR_dom"/>
</dbReference>
<dbReference type="Gene3D" id="3.40.605.10">
    <property type="entry name" value="Aldehyde Dehydrogenase, Chain A, domain 1"/>
    <property type="match status" value="1"/>
</dbReference>
<dbReference type="AlphaFoldDB" id="A0A934UZ48"/>
<dbReference type="GO" id="GO:0005737">
    <property type="term" value="C:cytoplasm"/>
    <property type="evidence" value="ECO:0007669"/>
    <property type="project" value="UniProtKB-SubCell"/>
</dbReference>
<dbReference type="GO" id="GO:0004350">
    <property type="term" value="F:glutamate-5-semialdehyde dehydrogenase activity"/>
    <property type="evidence" value="ECO:0007669"/>
    <property type="project" value="UniProtKB-UniRule"/>
</dbReference>
<dbReference type="PIRSF" id="PIRSF000151">
    <property type="entry name" value="GPR"/>
    <property type="match status" value="1"/>
</dbReference>
<keyword evidence="2 7" id="KW-0028">Amino-acid biosynthesis</keyword>
<dbReference type="InterPro" id="IPR016161">
    <property type="entry name" value="Ald_DH/histidinol_DH"/>
</dbReference>
<evidence type="ECO:0000256" key="5">
    <source>
        <dbReference type="ARBA" id="ARBA00023002"/>
    </source>
</evidence>
<dbReference type="Gene3D" id="3.40.309.10">
    <property type="entry name" value="Aldehyde Dehydrogenase, Chain A, domain 2"/>
    <property type="match status" value="1"/>
</dbReference>
<dbReference type="SUPFAM" id="SSF53720">
    <property type="entry name" value="ALDH-like"/>
    <property type="match status" value="1"/>
</dbReference>
<keyword evidence="3 7" id="KW-0641">Proline biosynthesis</keyword>
<dbReference type="InterPro" id="IPR020593">
    <property type="entry name" value="G-glutamylP_reductase_CS"/>
</dbReference>
<reference evidence="9" key="1">
    <citation type="submission" date="2017-08" db="EMBL/GenBank/DDBJ databases">
        <authorList>
            <person name="Imhoff J.F."/>
            <person name="Rahn T."/>
            <person name="Kuenzel S."/>
            <person name="Neulinger S.C."/>
        </authorList>
    </citation>
    <scope>NUCLEOTIDE SEQUENCE</scope>
    <source>
        <strain evidence="9">DSM 9154</strain>
    </source>
</reference>
<evidence type="ECO:0000259" key="8">
    <source>
        <dbReference type="Pfam" id="PF00171"/>
    </source>
</evidence>
<dbReference type="PANTHER" id="PTHR11063:SF8">
    <property type="entry name" value="DELTA-1-PYRROLINE-5-CARBOXYLATE SYNTHASE"/>
    <property type="match status" value="1"/>
</dbReference>
<comment type="catalytic activity">
    <reaction evidence="6 7">
        <text>L-glutamate 5-semialdehyde + phosphate + NADP(+) = L-glutamyl 5-phosphate + NADPH + H(+)</text>
        <dbReference type="Rhea" id="RHEA:19541"/>
        <dbReference type="ChEBI" id="CHEBI:15378"/>
        <dbReference type="ChEBI" id="CHEBI:43474"/>
        <dbReference type="ChEBI" id="CHEBI:57783"/>
        <dbReference type="ChEBI" id="CHEBI:58066"/>
        <dbReference type="ChEBI" id="CHEBI:58274"/>
        <dbReference type="ChEBI" id="CHEBI:58349"/>
        <dbReference type="EC" id="1.2.1.41"/>
    </reaction>
</comment>
<evidence type="ECO:0000313" key="10">
    <source>
        <dbReference type="Proteomes" id="UP000778970"/>
    </source>
</evidence>
<proteinExistence type="inferred from homology"/>
<feature type="domain" description="Aldehyde dehydrogenase" evidence="8">
    <location>
        <begin position="15"/>
        <end position="289"/>
    </location>
</feature>
<keyword evidence="5 7" id="KW-0560">Oxidoreductase</keyword>
<dbReference type="HAMAP" id="MF_00412">
    <property type="entry name" value="ProA"/>
    <property type="match status" value="1"/>
</dbReference>
<dbReference type="NCBIfam" id="TIGR00407">
    <property type="entry name" value="proA"/>
    <property type="match status" value="1"/>
</dbReference>
<evidence type="ECO:0000256" key="4">
    <source>
        <dbReference type="ARBA" id="ARBA00022857"/>
    </source>
</evidence>
<reference evidence="9" key="2">
    <citation type="journal article" date="2020" name="Microorganisms">
        <title>Osmotic Adaptation and Compatible Solute Biosynthesis of Phototrophic Bacteria as Revealed from Genome Analyses.</title>
        <authorList>
            <person name="Imhoff J.F."/>
            <person name="Rahn T."/>
            <person name="Kunzel S."/>
            <person name="Keller A."/>
            <person name="Neulinger S.C."/>
        </authorList>
    </citation>
    <scope>NUCLEOTIDE SEQUENCE</scope>
    <source>
        <strain evidence="9">DSM 9154</strain>
    </source>
</reference>
<dbReference type="PROSITE" id="PS01223">
    <property type="entry name" value="PROA"/>
    <property type="match status" value="1"/>
</dbReference>
<dbReference type="InterPro" id="IPR016162">
    <property type="entry name" value="Ald_DH_N"/>
</dbReference>
<keyword evidence="7" id="KW-0963">Cytoplasm</keyword>
<evidence type="ECO:0000256" key="2">
    <source>
        <dbReference type="ARBA" id="ARBA00022605"/>
    </source>
</evidence>
<dbReference type="Proteomes" id="UP000778970">
    <property type="component" value="Unassembled WGS sequence"/>
</dbReference>
<evidence type="ECO:0000313" key="9">
    <source>
        <dbReference type="EMBL" id="MBK1695980.1"/>
    </source>
</evidence>
<comment type="function">
    <text evidence="7">Catalyzes the NADPH-dependent reduction of L-glutamate 5-phosphate into L-glutamate 5-semialdehyde and phosphate. The product spontaneously undergoes cyclization to form 1-pyrroline-5-carboxylate.</text>
</comment>
<dbReference type="GO" id="GO:0055129">
    <property type="term" value="P:L-proline biosynthetic process"/>
    <property type="evidence" value="ECO:0007669"/>
    <property type="project" value="UniProtKB-UniRule"/>
</dbReference>
<feature type="domain" description="Aldehyde dehydrogenase" evidence="8">
    <location>
        <begin position="317"/>
        <end position="387"/>
    </location>
</feature>
<comment type="subcellular location">
    <subcellularLocation>
        <location evidence="7">Cytoplasm</location>
    </subcellularLocation>
</comment>
<comment type="caution">
    <text evidence="9">The sequence shown here is derived from an EMBL/GenBank/DDBJ whole genome shotgun (WGS) entry which is preliminary data.</text>
</comment>
<comment type="pathway">
    <text evidence="1 7">Amino-acid biosynthesis; L-proline biosynthesis; L-glutamate 5-semialdehyde from L-glutamate: step 2/2.</text>
</comment>
<sequence length="425" mass="44427">MSVQALHDTSDLKTQMQDVGARARTAALALANADGASKTAALTAAAATLRQRAEDLKQANQADVDAAEGLSEALLDRLKLTDARIEGMAAGLETIAQLPDPVNATLAEWDRPNGLKIARVSVPIGVIGIIYESRPNVTADAGSLCLKAGNAAILRGGSESWHSSGVILECLRAGLESAGLPADAVQRPPSADRENVGYMLAMPEHIDLIVPRGGKGLIQRVLENSRVPVLAHLEGINHTYVHASADVEQAVAVVHNAKLRRPGICGATETLLLDRAALETHLKPIVDDLTAAGCELRGDAAVCATDSRIAPATAADWDTEYLAPILTIGAVDGLDAAIQHINRHGTGHTEAILTSDETAAERFGREVDAAICMVNASTQFADGGEFGMGAEIGIATGRLHARGPVGAQQLTSYKYIVRGTGQTRP</sequence>
<name>A0A934UZ48_9PROT</name>
<dbReference type="NCBIfam" id="NF001221">
    <property type="entry name" value="PRK00197.1"/>
    <property type="match status" value="1"/>
</dbReference>
<dbReference type="Pfam" id="PF00171">
    <property type="entry name" value="Aldedh"/>
    <property type="match status" value="2"/>
</dbReference>
<protein>
    <recommendedName>
        <fullName evidence="7">Gamma-glutamyl phosphate reductase</fullName>
        <shortName evidence="7">GPR</shortName>
        <ecNumber evidence="7">1.2.1.41</ecNumber>
    </recommendedName>
    <alternativeName>
        <fullName evidence="7">Glutamate-5-semialdehyde dehydrogenase</fullName>
    </alternativeName>
    <alternativeName>
        <fullName evidence="7">Glutamyl-gamma-semialdehyde dehydrogenase</fullName>
        <shortName evidence="7">GSA dehydrogenase</shortName>
    </alternativeName>
</protein>